<evidence type="ECO:0000259" key="9">
    <source>
        <dbReference type="Pfam" id="PF13614"/>
    </source>
</evidence>
<dbReference type="InterPro" id="IPR005702">
    <property type="entry name" value="Wzc-like_C"/>
</dbReference>
<organism evidence="10 11">
    <name type="scientific">Clostridium manihotivorum</name>
    <dbReference type="NCBI Taxonomy" id="2320868"/>
    <lineage>
        <taxon>Bacteria</taxon>
        <taxon>Bacillati</taxon>
        <taxon>Bacillota</taxon>
        <taxon>Clostridia</taxon>
        <taxon>Eubacteriales</taxon>
        <taxon>Clostridiaceae</taxon>
        <taxon>Clostridium</taxon>
    </lineage>
</organism>
<dbReference type="OrthoDB" id="9794577at2"/>
<evidence type="ECO:0000256" key="1">
    <source>
        <dbReference type="ARBA" id="ARBA00007316"/>
    </source>
</evidence>
<feature type="domain" description="AAA" evidence="9">
    <location>
        <begin position="37"/>
        <end position="196"/>
    </location>
</feature>
<evidence type="ECO:0000313" key="10">
    <source>
        <dbReference type="EMBL" id="QAA34742.1"/>
    </source>
</evidence>
<evidence type="ECO:0000256" key="8">
    <source>
        <dbReference type="ARBA" id="ARBA00051245"/>
    </source>
</evidence>
<keyword evidence="4" id="KW-0547">Nucleotide-binding</keyword>
<evidence type="ECO:0000256" key="2">
    <source>
        <dbReference type="ARBA" id="ARBA00011903"/>
    </source>
</evidence>
<comment type="similarity">
    <text evidence="1">Belongs to the CpsD/CapB family.</text>
</comment>
<protein>
    <recommendedName>
        <fullName evidence="2">non-specific protein-tyrosine kinase</fullName>
        <ecNumber evidence="2">2.7.10.2</ecNumber>
    </recommendedName>
</protein>
<keyword evidence="6" id="KW-0067">ATP-binding</keyword>
<evidence type="ECO:0000256" key="5">
    <source>
        <dbReference type="ARBA" id="ARBA00022777"/>
    </source>
</evidence>
<keyword evidence="11" id="KW-1185">Reference proteome</keyword>
<keyword evidence="7" id="KW-0829">Tyrosine-protein kinase</keyword>
<name>A0A410E082_9CLOT</name>
<dbReference type="InterPro" id="IPR050445">
    <property type="entry name" value="Bact_polysacc_biosynth/exp"/>
</dbReference>
<accession>A0A410E082</accession>
<dbReference type="InterPro" id="IPR025669">
    <property type="entry name" value="AAA_dom"/>
</dbReference>
<dbReference type="Proteomes" id="UP000286268">
    <property type="component" value="Chromosome"/>
</dbReference>
<dbReference type="GO" id="GO:0005524">
    <property type="term" value="F:ATP binding"/>
    <property type="evidence" value="ECO:0007669"/>
    <property type="project" value="UniProtKB-KW"/>
</dbReference>
<dbReference type="GO" id="GO:0004715">
    <property type="term" value="F:non-membrane spanning protein tyrosine kinase activity"/>
    <property type="evidence" value="ECO:0007669"/>
    <property type="project" value="UniProtKB-EC"/>
</dbReference>
<reference evidence="10 11" key="1">
    <citation type="submission" date="2018-01" db="EMBL/GenBank/DDBJ databases">
        <title>Genome Sequencing and Assembly of Anaerobacter polyendosporus strain CT4.</title>
        <authorList>
            <person name="Tachaapaikoon C."/>
            <person name="Sutheeworapong S."/>
            <person name="Jenjaroenpun P."/>
            <person name="Wongsurawat T."/>
            <person name="Nookeaw I."/>
            <person name="Cheawchanlertfa P."/>
            <person name="Kosugi A."/>
            <person name="Cheevadhanarak S."/>
            <person name="Ratanakhanokchai K."/>
        </authorList>
    </citation>
    <scope>NUCLEOTIDE SEQUENCE [LARGE SCALE GENOMIC DNA]</scope>
    <source>
        <strain evidence="10 11">CT4</strain>
    </source>
</reference>
<dbReference type="SUPFAM" id="SSF52540">
    <property type="entry name" value="P-loop containing nucleoside triphosphate hydrolases"/>
    <property type="match status" value="1"/>
</dbReference>
<evidence type="ECO:0000256" key="6">
    <source>
        <dbReference type="ARBA" id="ARBA00022840"/>
    </source>
</evidence>
<dbReference type="PANTHER" id="PTHR32309:SF13">
    <property type="entry name" value="FERRIC ENTEROBACTIN TRANSPORT PROTEIN FEPE"/>
    <property type="match status" value="1"/>
</dbReference>
<keyword evidence="5" id="KW-0418">Kinase</keyword>
<comment type="catalytic activity">
    <reaction evidence="8">
        <text>L-tyrosyl-[protein] + ATP = O-phospho-L-tyrosyl-[protein] + ADP + H(+)</text>
        <dbReference type="Rhea" id="RHEA:10596"/>
        <dbReference type="Rhea" id="RHEA-COMP:10136"/>
        <dbReference type="Rhea" id="RHEA-COMP:20101"/>
        <dbReference type="ChEBI" id="CHEBI:15378"/>
        <dbReference type="ChEBI" id="CHEBI:30616"/>
        <dbReference type="ChEBI" id="CHEBI:46858"/>
        <dbReference type="ChEBI" id="CHEBI:61978"/>
        <dbReference type="ChEBI" id="CHEBI:456216"/>
        <dbReference type="EC" id="2.7.10.2"/>
    </reaction>
</comment>
<dbReference type="EC" id="2.7.10.2" evidence="2"/>
<proteinExistence type="inferred from homology"/>
<evidence type="ECO:0000256" key="4">
    <source>
        <dbReference type="ARBA" id="ARBA00022741"/>
    </source>
</evidence>
<keyword evidence="3" id="KW-0808">Transferase</keyword>
<evidence type="ECO:0000256" key="3">
    <source>
        <dbReference type="ARBA" id="ARBA00022679"/>
    </source>
</evidence>
<dbReference type="CDD" id="cd05387">
    <property type="entry name" value="BY-kinase"/>
    <property type="match status" value="1"/>
</dbReference>
<gene>
    <name evidence="10" type="ORF">C1I91_25625</name>
</gene>
<dbReference type="RefSeq" id="WP_128215454.1">
    <property type="nucleotide sequence ID" value="NZ_CP025746.1"/>
</dbReference>
<dbReference type="Pfam" id="PF13614">
    <property type="entry name" value="AAA_31"/>
    <property type="match status" value="1"/>
</dbReference>
<dbReference type="PANTHER" id="PTHR32309">
    <property type="entry name" value="TYROSINE-PROTEIN KINASE"/>
    <property type="match status" value="1"/>
</dbReference>
<evidence type="ECO:0000313" key="11">
    <source>
        <dbReference type="Proteomes" id="UP000286268"/>
    </source>
</evidence>
<dbReference type="AlphaFoldDB" id="A0A410E082"/>
<dbReference type="Gene3D" id="3.40.50.300">
    <property type="entry name" value="P-loop containing nucleotide triphosphate hydrolases"/>
    <property type="match status" value="1"/>
</dbReference>
<evidence type="ECO:0000256" key="7">
    <source>
        <dbReference type="ARBA" id="ARBA00023137"/>
    </source>
</evidence>
<dbReference type="InterPro" id="IPR027417">
    <property type="entry name" value="P-loop_NTPase"/>
</dbReference>
<dbReference type="EMBL" id="CP025746">
    <property type="protein sequence ID" value="QAA34742.1"/>
    <property type="molecule type" value="Genomic_DNA"/>
</dbReference>
<dbReference type="NCBIfam" id="TIGR01007">
    <property type="entry name" value="eps_fam"/>
    <property type="match status" value="1"/>
</dbReference>
<sequence length="226" mass="25149">MALKSKNKHVKLTKLDTEAFSALRANIQYSYLNNSIKSIVVTSSNSGEGKSTVACNLATSFSQSNKKVLLLDCDFRNPSIHKHFNLTNTIGLSDILLGKYKLQDCVQECEPRHLYVLTSGNTPNNPSQLLSSNIMLDLISELKENFDLIILDTPPILRFADSQILSAINDGTIIVSKYGKTNKQSIIKCKEIVDKVNGRIIGSIINDVPKKVSSTYYKNYDKIKAF</sequence>
<dbReference type="GO" id="GO:0005886">
    <property type="term" value="C:plasma membrane"/>
    <property type="evidence" value="ECO:0007669"/>
    <property type="project" value="TreeGrafter"/>
</dbReference>
<dbReference type="KEGG" id="cmah:C1I91_25625"/>